<sequence length="42" mass="4940">MITNDCNLERVSKLQNVGITRSYLKNTLSLLKTPIRIILRYF</sequence>
<accession>A0AA87MRE5</accession>
<organism evidence="1 2">
    <name type="scientific">Leptospira mayottensis 200901122</name>
    <dbReference type="NCBI Taxonomy" id="1193010"/>
    <lineage>
        <taxon>Bacteria</taxon>
        <taxon>Pseudomonadati</taxon>
        <taxon>Spirochaetota</taxon>
        <taxon>Spirochaetia</taxon>
        <taxon>Leptospirales</taxon>
        <taxon>Leptospiraceae</taxon>
        <taxon>Leptospira</taxon>
    </lineage>
</organism>
<evidence type="ECO:0000313" key="2">
    <source>
        <dbReference type="Proteomes" id="UP000001343"/>
    </source>
</evidence>
<dbReference type="Proteomes" id="UP000001343">
    <property type="component" value="Unassembled WGS sequence"/>
</dbReference>
<reference evidence="1 2" key="1">
    <citation type="journal article" date="2014" name="Int. J. Syst. Evol. Microbiol.">
        <title>Leptospira mayottensis sp. nov., a pathogenic species of the genus Leptospira isolated from humans.</title>
        <authorList>
            <person name="Bourhy P."/>
            <person name="Collet L."/>
            <person name="Brisse S."/>
            <person name="Picardeau M."/>
        </authorList>
    </citation>
    <scope>NUCLEOTIDE SEQUENCE [LARGE SCALE GENOMIC DNA]</scope>
    <source>
        <strain evidence="1 2">200901122</strain>
    </source>
</reference>
<comment type="caution">
    <text evidence="1">The sequence shown here is derived from an EMBL/GenBank/DDBJ whole genome shotgun (WGS) entry which is preliminary data.</text>
</comment>
<protein>
    <submittedName>
        <fullName evidence="1">Uncharacterized protein</fullName>
    </submittedName>
</protein>
<dbReference type="AlphaFoldDB" id="A0AA87MRE5"/>
<proteinExistence type="predicted"/>
<evidence type="ECO:0000313" key="1">
    <source>
        <dbReference type="EMBL" id="EKS00376.1"/>
    </source>
</evidence>
<dbReference type="EMBL" id="AKWM02000037">
    <property type="protein sequence ID" value="EKS00376.1"/>
    <property type="molecule type" value="Genomic_DNA"/>
</dbReference>
<gene>
    <name evidence="1" type="ORF">LEP1GSC125_2319</name>
</gene>
<name>A0AA87MRE5_9LEPT</name>